<comment type="caution">
    <text evidence="14">The sequence shown here is derived from an EMBL/GenBank/DDBJ whole genome shotgun (WGS) entry which is preliminary data.</text>
</comment>
<evidence type="ECO:0000256" key="7">
    <source>
        <dbReference type="ARBA" id="ARBA00022692"/>
    </source>
</evidence>
<dbReference type="InterPro" id="IPR003594">
    <property type="entry name" value="HATPase_dom"/>
</dbReference>
<dbReference type="Gene3D" id="1.10.287.130">
    <property type="match status" value="1"/>
</dbReference>
<dbReference type="InterPro" id="IPR036097">
    <property type="entry name" value="HisK_dim/P_sf"/>
</dbReference>
<dbReference type="InterPro" id="IPR005467">
    <property type="entry name" value="His_kinase_dom"/>
</dbReference>
<feature type="transmembrane region" description="Helical" evidence="12">
    <location>
        <begin position="38"/>
        <end position="58"/>
    </location>
</feature>
<keyword evidence="4" id="KW-1003">Cell membrane</keyword>
<comment type="subcellular location">
    <subcellularLocation>
        <location evidence="2">Cell membrane</location>
        <topology evidence="2">Multi-pass membrane protein</topology>
    </subcellularLocation>
</comment>
<evidence type="ECO:0000259" key="13">
    <source>
        <dbReference type="PROSITE" id="PS50109"/>
    </source>
</evidence>
<dbReference type="Proteomes" id="UP001524478">
    <property type="component" value="Unassembled WGS sequence"/>
</dbReference>
<dbReference type="Pfam" id="PF02518">
    <property type="entry name" value="HATPase_c"/>
    <property type="match status" value="1"/>
</dbReference>
<keyword evidence="5" id="KW-0597">Phosphoprotein</keyword>
<name>A0ABT1SGE8_9FIRM</name>
<gene>
    <name evidence="14" type="ORF">NE686_20910</name>
</gene>
<dbReference type="PANTHER" id="PTHR45453">
    <property type="entry name" value="PHOSPHATE REGULON SENSOR PROTEIN PHOR"/>
    <property type="match status" value="1"/>
</dbReference>
<keyword evidence="6" id="KW-0808">Transferase</keyword>
<proteinExistence type="predicted"/>
<feature type="transmembrane region" description="Helical" evidence="12">
    <location>
        <begin position="12"/>
        <end position="32"/>
    </location>
</feature>
<dbReference type="CDD" id="cd00082">
    <property type="entry name" value="HisKA"/>
    <property type="match status" value="1"/>
</dbReference>
<dbReference type="InterPro" id="IPR004358">
    <property type="entry name" value="Sig_transdc_His_kin-like_C"/>
</dbReference>
<evidence type="ECO:0000256" key="5">
    <source>
        <dbReference type="ARBA" id="ARBA00022553"/>
    </source>
</evidence>
<dbReference type="PRINTS" id="PR00344">
    <property type="entry name" value="BCTRLSENSOR"/>
</dbReference>
<dbReference type="EC" id="2.7.13.3" evidence="3"/>
<comment type="catalytic activity">
    <reaction evidence="1">
        <text>ATP + protein L-histidine = ADP + protein N-phospho-L-histidine.</text>
        <dbReference type="EC" id="2.7.13.3"/>
    </reaction>
</comment>
<evidence type="ECO:0000256" key="11">
    <source>
        <dbReference type="ARBA" id="ARBA00023136"/>
    </source>
</evidence>
<dbReference type="SMART" id="SM00388">
    <property type="entry name" value="HisKA"/>
    <property type="match status" value="1"/>
</dbReference>
<organism evidence="14 15">
    <name type="scientific">Tissierella carlieri</name>
    <dbReference type="NCBI Taxonomy" id="689904"/>
    <lineage>
        <taxon>Bacteria</taxon>
        <taxon>Bacillati</taxon>
        <taxon>Bacillota</taxon>
        <taxon>Tissierellia</taxon>
        <taxon>Tissierellales</taxon>
        <taxon>Tissierellaceae</taxon>
        <taxon>Tissierella</taxon>
    </lineage>
</organism>
<accession>A0ABT1SGE8</accession>
<reference evidence="14 15" key="1">
    <citation type="submission" date="2022-06" db="EMBL/GenBank/DDBJ databases">
        <title>Isolation of gut microbiota from human fecal samples.</title>
        <authorList>
            <person name="Pamer E.G."/>
            <person name="Barat B."/>
            <person name="Waligurski E."/>
            <person name="Medina S."/>
            <person name="Paddock L."/>
            <person name="Mostad J."/>
        </authorList>
    </citation>
    <scope>NUCLEOTIDE SEQUENCE [LARGE SCALE GENOMIC DNA]</scope>
    <source>
        <strain evidence="14 15">DFI.7.95</strain>
    </source>
</reference>
<evidence type="ECO:0000256" key="9">
    <source>
        <dbReference type="ARBA" id="ARBA00022989"/>
    </source>
</evidence>
<keyword evidence="9 12" id="KW-1133">Transmembrane helix</keyword>
<evidence type="ECO:0000256" key="4">
    <source>
        <dbReference type="ARBA" id="ARBA00022475"/>
    </source>
</evidence>
<dbReference type="SUPFAM" id="SSF47384">
    <property type="entry name" value="Homodimeric domain of signal transducing histidine kinase"/>
    <property type="match status" value="1"/>
</dbReference>
<dbReference type="InterPro" id="IPR003661">
    <property type="entry name" value="HisK_dim/P_dom"/>
</dbReference>
<dbReference type="Gene3D" id="3.30.565.10">
    <property type="entry name" value="Histidine kinase-like ATPase, C-terminal domain"/>
    <property type="match status" value="1"/>
</dbReference>
<evidence type="ECO:0000256" key="10">
    <source>
        <dbReference type="ARBA" id="ARBA00023012"/>
    </source>
</evidence>
<dbReference type="SMART" id="SM00387">
    <property type="entry name" value="HATPase_c"/>
    <property type="match status" value="1"/>
</dbReference>
<keyword evidence="7 12" id="KW-0812">Transmembrane</keyword>
<evidence type="ECO:0000313" key="15">
    <source>
        <dbReference type="Proteomes" id="UP001524478"/>
    </source>
</evidence>
<keyword evidence="15" id="KW-1185">Reference proteome</keyword>
<dbReference type="PANTHER" id="PTHR45453:SF2">
    <property type="entry name" value="HISTIDINE KINASE"/>
    <property type="match status" value="1"/>
</dbReference>
<protein>
    <recommendedName>
        <fullName evidence="3">histidine kinase</fullName>
        <ecNumber evidence="3">2.7.13.3</ecNumber>
    </recommendedName>
</protein>
<evidence type="ECO:0000256" key="6">
    <source>
        <dbReference type="ARBA" id="ARBA00022679"/>
    </source>
</evidence>
<keyword evidence="11 12" id="KW-0472">Membrane</keyword>
<evidence type="ECO:0000256" key="12">
    <source>
        <dbReference type="SAM" id="Phobius"/>
    </source>
</evidence>
<keyword evidence="10" id="KW-0902">Two-component regulatory system</keyword>
<dbReference type="GO" id="GO:0016301">
    <property type="term" value="F:kinase activity"/>
    <property type="evidence" value="ECO:0007669"/>
    <property type="project" value="UniProtKB-KW"/>
</dbReference>
<evidence type="ECO:0000256" key="1">
    <source>
        <dbReference type="ARBA" id="ARBA00000085"/>
    </source>
</evidence>
<evidence type="ECO:0000256" key="3">
    <source>
        <dbReference type="ARBA" id="ARBA00012438"/>
    </source>
</evidence>
<dbReference type="PROSITE" id="PS50109">
    <property type="entry name" value="HIS_KIN"/>
    <property type="match status" value="1"/>
</dbReference>
<keyword evidence="8 14" id="KW-0418">Kinase</keyword>
<feature type="domain" description="Histidine kinase" evidence="13">
    <location>
        <begin position="121"/>
        <end position="326"/>
    </location>
</feature>
<dbReference type="SUPFAM" id="SSF55874">
    <property type="entry name" value="ATPase domain of HSP90 chaperone/DNA topoisomerase II/histidine kinase"/>
    <property type="match status" value="1"/>
</dbReference>
<sequence>MKLFLKEHISYILIYIFNFSILFIFYNWIGGFDSFSNRIYFIFLCLLILFLFLIYKYFSNIELYKRLSWKSKNMEDILVSLGISPLSIEINNLLREQYRLYQRDIEKYKDKQKENLTFINQWAHQMKTPLSVINLIVQENENEPYMDNIKNELEKLNRGLDMALYMARLDSFTHDFHADKIMIVPLIKQVINDMKRYFIINNVFPEIDIQENLTVFSDSKWFMFILEQLITNGVKYSYMKSNKIYIKAYKELDKVKLEIIDRGVGIPKKDIKRVFQPFYTGENGRKFGESTGMGLYIVEEVCKKLSHDIEIKSEENLGTTVRIIFN</sequence>
<dbReference type="EMBL" id="JANGAC010000024">
    <property type="protein sequence ID" value="MCQ4925569.1"/>
    <property type="molecule type" value="Genomic_DNA"/>
</dbReference>
<evidence type="ECO:0000313" key="14">
    <source>
        <dbReference type="EMBL" id="MCQ4925569.1"/>
    </source>
</evidence>
<dbReference type="InterPro" id="IPR050351">
    <property type="entry name" value="BphY/WalK/GraS-like"/>
</dbReference>
<evidence type="ECO:0000256" key="2">
    <source>
        <dbReference type="ARBA" id="ARBA00004651"/>
    </source>
</evidence>
<dbReference type="InterPro" id="IPR036890">
    <property type="entry name" value="HATPase_C_sf"/>
</dbReference>
<evidence type="ECO:0000256" key="8">
    <source>
        <dbReference type="ARBA" id="ARBA00022777"/>
    </source>
</evidence>